<proteinExistence type="predicted"/>
<protein>
    <recommendedName>
        <fullName evidence="4">AGC-kinase C-terminal domain-containing protein</fullName>
    </recommendedName>
</protein>
<feature type="region of interest" description="Disordered" evidence="1">
    <location>
        <begin position="564"/>
        <end position="612"/>
    </location>
</feature>
<dbReference type="AlphaFoldDB" id="A0A0F8UQC4"/>
<feature type="compositionally biased region" description="Polar residues" evidence="1">
    <location>
        <begin position="169"/>
        <end position="187"/>
    </location>
</feature>
<feature type="compositionally biased region" description="Polar residues" evidence="1">
    <location>
        <begin position="590"/>
        <end position="606"/>
    </location>
</feature>
<dbReference type="OrthoDB" id="5408302at2759"/>
<feature type="compositionally biased region" description="Polar residues" evidence="1">
    <location>
        <begin position="320"/>
        <end position="337"/>
    </location>
</feature>
<accession>A0A0F8UQC4</accession>
<dbReference type="VEuPathDB" id="FungiDB:P175DRAFT_0504215"/>
<organism evidence="2 3">
    <name type="scientific">Aspergillus ochraceoroseus</name>
    <dbReference type="NCBI Taxonomy" id="138278"/>
    <lineage>
        <taxon>Eukaryota</taxon>
        <taxon>Fungi</taxon>
        <taxon>Dikarya</taxon>
        <taxon>Ascomycota</taxon>
        <taxon>Pezizomycotina</taxon>
        <taxon>Eurotiomycetes</taxon>
        <taxon>Eurotiomycetidae</taxon>
        <taxon>Eurotiales</taxon>
        <taxon>Aspergillaceae</taxon>
        <taxon>Aspergillus</taxon>
        <taxon>Aspergillus subgen. Nidulantes</taxon>
    </lineage>
</organism>
<feature type="region of interest" description="Disordered" evidence="1">
    <location>
        <begin position="99"/>
        <end position="217"/>
    </location>
</feature>
<evidence type="ECO:0000256" key="1">
    <source>
        <dbReference type="SAM" id="MobiDB-lite"/>
    </source>
</evidence>
<feature type="region of interest" description="Disordered" evidence="1">
    <location>
        <begin position="958"/>
        <end position="980"/>
    </location>
</feature>
<feature type="region of interest" description="Disordered" evidence="1">
    <location>
        <begin position="320"/>
        <end position="356"/>
    </location>
</feature>
<name>A0A0F8UQC4_9EURO</name>
<evidence type="ECO:0008006" key="4">
    <source>
        <dbReference type="Google" id="ProtNLM"/>
    </source>
</evidence>
<sequence length="1036" mass="112104">MPPSTVFSYWRRDHRRSSLSPVPPPVAQPTLKAAGVSYAPQLPLISDSTLTATFDETFQARDPSTLQTPTDYFSGLDGANTTNVTVSTIDAPASAITTLTVHPPSADDDLRPRSSPEERDREQLTLTAQSNFSQPSLTPLTPDQTTADSSKPNSPFRLSFGKGLRNPSPVENTSKRSTTPGMASSSHLRFRTSPVEASSGDRITPPQKEVRFEGPNGRRLVERDTSIEQAQPIPHRPGKTMLHLLNPMSLLAKRRSSQIAALRAEDMNIGARNLVPAIPDDYDPRIRGNIVHDFSAPRPRRHLSAAPVLLHEAASEQTLQNGACGSPTGNRTTNLGVSDSGGLMPQPAGQRKRHSEYSPVFKEHFDDDEKVLQVGHKAYLQSSLLTDPSHRDPRAIPVFARKLPSSIPSQEKPPDNPPGRKRGSQGGSAVSEVAFKGAQDPDTIEIGQYQPSGLPKHFKSNASRFSFDMNGVGSSTQEKLLEEKHKEKEAARKAQARLEDRDYSDIDDDYDNDVLDDLHDFEEQIPGVNVDAEEYDDAFKGFSGPGNLINQSWLVPDLSPVVASPVNPSENPNLHDDQVLPSSTHEELETSATNCSSSSSLHNTPHQAERATASPHILAQGSEGLSTAALELNQDEEDDDLYFDDGEFGELDTEEDGEKFDESIFDDPTSHLYERKPVTGSVTTSQSIISAHEELDRELVSDSGLKHVPSMASDYRGTSLRRVGGIAENVRNQGSVKAHNGVLSEHNLEAFHNALADAATQAAAKGRFGHTTSVSERSLGQESSTHTVDSQPGLISDDSRLSQTVDVVSFDEVFEDFNYDDSDDLFYDDPIIAAANAEALENDDEGFYGQEFGFYAQASGHGFELTNGGYFGPRGVEGISRSHSGRGKFREPSLTPITERSEWSTRNSIISVTAHGAAHSNQSVSGPGLAQLVDMGNLDDEMSLSALLRLRRGAWGGSNGSLRSSSGSPPPHQHSASNRGSLALSDVSPTVHTVPPDFLGAPVAIDPPIKESEKGAWLSALSQPRLERATTGDGEA</sequence>
<gene>
    <name evidence="2" type="ORF">AOCH_005123</name>
</gene>
<dbReference type="Proteomes" id="UP000034947">
    <property type="component" value="Unassembled WGS sequence"/>
</dbReference>
<feature type="compositionally biased region" description="Polar residues" evidence="1">
    <location>
        <begin position="124"/>
        <end position="153"/>
    </location>
</feature>
<feature type="region of interest" description="Disordered" evidence="1">
    <location>
        <begin position="400"/>
        <end position="429"/>
    </location>
</feature>
<feature type="compositionally biased region" description="Basic and acidic residues" evidence="1">
    <location>
        <begin position="108"/>
        <end position="123"/>
    </location>
</feature>
<feature type="compositionally biased region" description="Low complexity" evidence="1">
    <location>
        <begin position="960"/>
        <end position="977"/>
    </location>
</feature>
<dbReference type="EMBL" id="JYKN01003327">
    <property type="protein sequence ID" value="KKK13051.1"/>
    <property type="molecule type" value="Genomic_DNA"/>
</dbReference>
<feature type="compositionally biased region" description="Polar residues" evidence="1">
    <location>
        <begin position="770"/>
        <end position="790"/>
    </location>
</feature>
<evidence type="ECO:0000313" key="3">
    <source>
        <dbReference type="Proteomes" id="UP000034947"/>
    </source>
</evidence>
<feature type="region of interest" description="Disordered" evidence="1">
    <location>
        <begin position="767"/>
        <end position="796"/>
    </location>
</feature>
<comment type="caution">
    <text evidence="2">The sequence shown here is derived from an EMBL/GenBank/DDBJ whole genome shotgun (WGS) entry which is preliminary data.</text>
</comment>
<evidence type="ECO:0000313" key="2">
    <source>
        <dbReference type="EMBL" id="KKK13051.1"/>
    </source>
</evidence>
<feature type="region of interest" description="Disordered" evidence="1">
    <location>
        <begin position="1014"/>
        <end position="1036"/>
    </location>
</feature>
<keyword evidence="3" id="KW-1185">Reference proteome</keyword>
<feature type="compositionally biased region" description="Basic and acidic residues" evidence="1">
    <location>
        <begin position="573"/>
        <end position="588"/>
    </location>
</feature>
<reference evidence="2 3" key="1">
    <citation type="submission" date="2015-02" db="EMBL/GenBank/DDBJ databases">
        <title>Draft Genome Sequences of Two Closely-Related Aflatoxigenic Aspergillus Species Obtained from the Cote d'Ivoire.</title>
        <authorList>
            <person name="Moore G.G."/>
            <person name="Beltz S.B."/>
            <person name="Mack B.M."/>
        </authorList>
    </citation>
    <scope>NUCLEOTIDE SEQUENCE [LARGE SCALE GENOMIC DNA]</scope>
    <source>
        <strain evidence="2 3">SRRC1432</strain>
    </source>
</reference>